<accession>A0ABD4A833</accession>
<sequence>MNGKIAHFFGLAMFKRCSFFHKDTQKFFNLPVNGGIRKNTM</sequence>
<gene>
    <name evidence="1" type="ORF">B4167_0267</name>
</gene>
<comment type="caution">
    <text evidence="1">The sequence shown here is derived from an EMBL/GenBank/DDBJ whole genome shotgun (WGS) entry which is preliminary data.</text>
</comment>
<name>A0ABD4A833_9BACI</name>
<protein>
    <submittedName>
        <fullName evidence="1">Uncharacterized protein</fullName>
    </submittedName>
</protein>
<evidence type="ECO:0000313" key="1">
    <source>
        <dbReference type="EMBL" id="KIO72946.1"/>
    </source>
</evidence>
<dbReference type="Proteomes" id="UP000032076">
    <property type="component" value="Unassembled WGS sequence"/>
</dbReference>
<proteinExistence type="predicted"/>
<evidence type="ECO:0000313" key="2">
    <source>
        <dbReference type="Proteomes" id="UP000032076"/>
    </source>
</evidence>
<organism evidence="1 2">
    <name type="scientific">Caldibacillus thermoamylovorans</name>
    <dbReference type="NCBI Taxonomy" id="35841"/>
    <lineage>
        <taxon>Bacteria</taxon>
        <taxon>Bacillati</taxon>
        <taxon>Bacillota</taxon>
        <taxon>Bacilli</taxon>
        <taxon>Bacillales</taxon>
        <taxon>Bacillaceae</taxon>
        <taxon>Caldibacillus</taxon>
    </lineage>
</organism>
<dbReference type="AlphaFoldDB" id="A0ABD4A833"/>
<reference evidence="1 2" key="1">
    <citation type="submission" date="2015-01" db="EMBL/GenBank/DDBJ databases">
        <title>Draft Genome Sequences of Four Bacillus thermoamylovorans Strains, Isolated From Food Products.</title>
        <authorList>
            <person name="Krawcyk A.O."/>
            <person name="Berendsen E.M."/>
            <person name="Eijlander R.T."/>
            <person name="de Jong A."/>
            <person name="Wells-Bennik M."/>
            <person name="Kuipers O.P."/>
        </authorList>
    </citation>
    <scope>NUCLEOTIDE SEQUENCE [LARGE SCALE GENOMIC DNA]</scope>
    <source>
        <strain evidence="1 2">B4167</strain>
    </source>
</reference>
<dbReference type="EMBL" id="JXLU01000077">
    <property type="protein sequence ID" value="KIO72946.1"/>
    <property type="molecule type" value="Genomic_DNA"/>
</dbReference>